<evidence type="ECO:0000313" key="1">
    <source>
        <dbReference type="EMBL" id="LAB65099.1"/>
    </source>
</evidence>
<protein>
    <submittedName>
        <fullName evidence="1">Uncharacterized protein</fullName>
    </submittedName>
</protein>
<accession>A0A2D4Q6H1</accession>
<dbReference type="AlphaFoldDB" id="A0A2D4Q6H1"/>
<name>A0A2D4Q6H1_MICSU</name>
<reference evidence="1" key="1">
    <citation type="submission" date="2017-07" db="EMBL/GenBank/DDBJ databases">
        <authorList>
            <person name="Mikheyev A."/>
            <person name="Grau M."/>
        </authorList>
    </citation>
    <scope>NUCLEOTIDE SEQUENCE</scope>
    <source>
        <tissue evidence="1">Venom_gland</tissue>
    </source>
</reference>
<proteinExistence type="predicted"/>
<dbReference type="EMBL" id="IACN01116072">
    <property type="protein sequence ID" value="LAB65099.1"/>
    <property type="molecule type" value="Transcribed_RNA"/>
</dbReference>
<sequence>MFIKKSEIHQIQKLLLIFSYRQTCKSYISVLGIFKFSPLLHCNTLLSFHENPICIEPILFIDEVAMLFIRHPNVYNHAEAKRVRKLRNFFPHGAKLLEMK</sequence>
<reference evidence="1" key="2">
    <citation type="submission" date="2017-11" db="EMBL/GenBank/DDBJ databases">
        <title>Coralsnake Venomics: Analyses of Venom Gland Transcriptomes and Proteomes of Six Brazilian Taxa.</title>
        <authorList>
            <person name="Aird S.D."/>
            <person name="Jorge da Silva N."/>
            <person name="Qiu L."/>
            <person name="Villar-Briones A."/>
            <person name="Aparecida-Saddi V."/>
            <person name="Campos-Telles M.P."/>
            <person name="Grau M."/>
            <person name="Mikheyev A.S."/>
        </authorList>
    </citation>
    <scope>NUCLEOTIDE SEQUENCE</scope>
    <source>
        <tissue evidence="1">Venom_gland</tissue>
    </source>
</reference>
<organism evidence="1">
    <name type="scientific">Micrurus surinamensis</name>
    <name type="common">Surinam coral snake</name>
    <dbReference type="NCBI Taxonomy" id="129470"/>
    <lineage>
        <taxon>Eukaryota</taxon>
        <taxon>Metazoa</taxon>
        <taxon>Chordata</taxon>
        <taxon>Craniata</taxon>
        <taxon>Vertebrata</taxon>
        <taxon>Euteleostomi</taxon>
        <taxon>Lepidosauria</taxon>
        <taxon>Squamata</taxon>
        <taxon>Bifurcata</taxon>
        <taxon>Unidentata</taxon>
        <taxon>Episquamata</taxon>
        <taxon>Toxicofera</taxon>
        <taxon>Serpentes</taxon>
        <taxon>Colubroidea</taxon>
        <taxon>Elapidae</taxon>
        <taxon>Elapinae</taxon>
        <taxon>Micrurus</taxon>
    </lineage>
</organism>